<sequence>MPLAHFHLAIIGFVITYIDRRASSAPKGLPRYPNARVADSPFTTFQYPQGVEFKNVKVFRNARQPYGESSNGNPV</sequence>
<gene>
    <name evidence="1" type="ORF">CY34DRAFT_803179</name>
</gene>
<evidence type="ECO:0000313" key="2">
    <source>
        <dbReference type="Proteomes" id="UP000054485"/>
    </source>
</evidence>
<dbReference type="AlphaFoldDB" id="A0A0D0B208"/>
<dbReference type="EMBL" id="KN835199">
    <property type="protein sequence ID" value="KIK44044.1"/>
    <property type="molecule type" value="Genomic_DNA"/>
</dbReference>
<dbReference type="Proteomes" id="UP000054485">
    <property type="component" value="Unassembled WGS sequence"/>
</dbReference>
<protein>
    <submittedName>
        <fullName evidence="1">Uncharacterized protein</fullName>
    </submittedName>
</protein>
<reference evidence="1 2" key="1">
    <citation type="submission" date="2014-04" db="EMBL/GenBank/DDBJ databases">
        <authorList>
            <consortium name="DOE Joint Genome Institute"/>
            <person name="Kuo A."/>
            <person name="Ruytinx J."/>
            <person name="Rineau F."/>
            <person name="Colpaert J."/>
            <person name="Kohler A."/>
            <person name="Nagy L.G."/>
            <person name="Floudas D."/>
            <person name="Copeland A."/>
            <person name="Barry K.W."/>
            <person name="Cichocki N."/>
            <person name="Veneault-Fourrey C."/>
            <person name="LaButti K."/>
            <person name="Lindquist E.A."/>
            <person name="Lipzen A."/>
            <person name="Lundell T."/>
            <person name="Morin E."/>
            <person name="Murat C."/>
            <person name="Sun H."/>
            <person name="Tunlid A."/>
            <person name="Henrissat B."/>
            <person name="Grigoriev I.V."/>
            <person name="Hibbett D.S."/>
            <person name="Martin F."/>
            <person name="Nordberg H.P."/>
            <person name="Cantor M.N."/>
            <person name="Hua S.X."/>
        </authorList>
    </citation>
    <scope>NUCLEOTIDE SEQUENCE [LARGE SCALE GENOMIC DNA]</scope>
    <source>
        <strain evidence="1 2">UH-Slu-Lm8-n1</strain>
    </source>
</reference>
<keyword evidence="2" id="KW-1185">Reference proteome</keyword>
<accession>A0A0D0B208</accession>
<evidence type="ECO:0000313" key="1">
    <source>
        <dbReference type="EMBL" id="KIK44044.1"/>
    </source>
</evidence>
<dbReference type="InParanoid" id="A0A0D0B208"/>
<reference evidence="2" key="2">
    <citation type="submission" date="2015-01" db="EMBL/GenBank/DDBJ databases">
        <title>Evolutionary Origins and Diversification of the Mycorrhizal Mutualists.</title>
        <authorList>
            <consortium name="DOE Joint Genome Institute"/>
            <consortium name="Mycorrhizal Genomics Consortium"/>
            <person name="Kohler A."/>
            <person name="Kuo A."/>
            <person name="Nagy L.G."/>
            <person name="Floudas D."/>
            <person name="Copeland A."/>
            <person name="Barry K.W."/>
            <person name="Cichocki N."/>
            <person name="Veneault-Fourrey C."/>
            <person name="LaButti K."/>
            <person name="Lindquist E.A."/>
            <person name="Lipzen A."/>
            <person name="Lundell T."/>
            <person name="Morin E."/>
            <person name="Murat C."/>
            <person name="Riley R."/>
            <person name="Ohm R."/>
            <person name="Sun H."/>
            <person name="Tunlid A."/>
            <person name="Henrissat B."/>
            <person name="Grigoriev I.V."/>
            <person name="Hibbett D.S."/>
            <person name="Martin F."/>
        </authorList>
    </citation>
    <scope>NUCLEOTIDE SEQUENCE [LARGE SCALE GENOMIC DNA]</scope>
    <source>
        <strain evidence="2">UH-Slu-Lm8-n1</strain>
    </source>
</reference>
<organism evidence="1 2">
    <name type="scientific">Suillus luteus UH-Slu-Lm8-n1</name>
    <dbReference type="NCBI Taxonomy" id="930992"/>
    <lineage>
        <taxon>Eukaryota</taxon>
        <taxon>Fungi</taxon>
        <taxon>Dikarya</taxon>
        <taxon>Basidiomycota</taxon>
        <taxon>Agaricomycotina</taxon>
        <taxon>Agaricomycetes</taxon>
        <taxon>Agaricomycetidae</taxon>
        <taxon>Boletales</taxon>
        <taxon>Suillineae</taxon>
        <taxon>Suillaceae</taxon>
        <taxon>Suillus</taxon>
    </lineage>
</organism>
<name>A0A0D0B208_9AGAM</name>
<dbReference type="HOGENOM" id="CLU_2672735_0_0_1"/>
<proteinExistence type="predicted"/>